<keyword evidence="7" id="KW-1185">Reference proteome</keyword>
<evidence type="ECO:0000313" key="7">
    <source>
        <dbReference type="Proteomes" id="UP000438914"/>
    </source>
</evidence>
<keyword evidence="2" id="KW-0119">Carbohydrate metabolism</keyword>
<reference evidence="6 7" key="1">
    <citation type="submission" date="2019-08" db="EMBL/GenBank/DDBJ databases">
        <title>In-depth cultivation of the pig gut microbiome towards novel bacterial diversity and tailored functional studies.</title>
        <authorList>
            <person name="Wylensek D."/>
            <person name="Hitch T.C.A."/>
            <person name="Clavel T."/>
        </authorList>
    </citation>
    <scope>NUCLEOTIDE SEQUENCE [LARGE SCALE GENOMIC DNA]</scope>
    <source>
        <strain evidence="6 7">LKV-178-WT-2A</strain>
    </source>
</reference>
<evidence type="ECO:0000256" key="3">
    <source>
        <dbReference type="ARBA" id="ARBA00023326"/>
    </source>
</evidence>
<dbReference type="GO" id="GO:0000272">
    <property type="term" value="P:polysaccharide catabolic process"/>
    <property type="evidence" value="ECO:0007669"/>
    <property type="project" value="UniProtKB-KW"/>
</dbReference>
<feature type="chain" id="PRO_5029595720" description="GH10 domain-containing protein" evidence="4">
    <location>
        <begin position="24"/>
        <end position="566"/>
    </location>
</feature>
<feature type="domain" description="GH10" evidence="5">
    <location>
        <begin position="324"/>
        <end position="513"/>
    </location>
</feature>
<dbReference type="Pfam" id="PF00331">
    <property type="entry name" value="Glyco_hydro_10"/>
    <property type="match status" value="1"/>
</dbReference>
<dbReference type="EMBL" id="VUNG01000052">
    <property type="protein sequence ID" value="MST85786.1"/>
    <property type="molecule type" value="Genomic_DNA"/>
</dbReference>
<dbReference type="InterPro" id="IPR001000">
    <property type="entry name" value="GH10_dom"/>
</dbReference>
<proteinExistence type="predicted"/>
<dbReference type="Proteomes" id="UP000438914">
    <property type="component" value="Unassembled WGS sequence"/>
</dbReference>
<accession>A0A7K0KIN3</accession>
<evidence type="ECO:0000256" key="1">
    <source>
        <dbReference type="ARBA" id="ARBA00022801"/>
    </source>
</evidence>
<evidence type="ECO:0000256" key="4">
    <source>
        <dbReference type="SAM" id="SignalP"/>
    </source>
</evidence>
<comment type="caution">
    <text evidence="6">The sequence shown here is derived from an EMBL/GenBank/DDBJ whole genome shotgun (WGS) entry which is preliminary data.</text>
</comment>
<gene>
    <name evidence="6" type="ORF">FYJ73_14115</name>
</gene>
<dbReference type="SUPFAM" id="SSF51445">
    <property type="entry name" value="(Trans)glycosidases"/>
    <property type="match status" value="1"/>
</dbReference>
<name>A0A7K0KIN3_9BACT</name>
<dbReference type="Gene3D" id="3.20.20.80">
    <property type="entry name" value="Glycosidases"/>
    <property type="match status" value="1"/>
</dbReference>
<organism evidence="6 7">
    <name type="scientific">Hallella mizrahii</name>
    <dbReference type="NCBI Taxonomy" id="2606637"/>
    <lineage>
        <taxon>Bacteria</taxon>
        <taxon>Pseudomonadati</taxon>
        <taxon>Bacteroidota</taxon>
        <taxon>Bacteroidia</taxon>
        <taxon>Bacteroidales</taxon>
        <taxon>Prevotellaceae</taxon>
        <taxon>Hallella</taxon>
    </lineage>
</organism>
<evidence type="ECO:0000313" key="6">
    <source>
        <dbReference type="EMBL" id="MST85786.1"/>
    </source>
</evidence>
<evidence type="ECO:0000256" key="2">
    <source>
        <dbReference type="ARBA" id="ARBA00023277"/>
    </source>
</evidence>
<keyword evidence="3" id="KW-0624">Polysaccharide degradation</keyword>
<keyword evidence="4" id="KW-0732">Signal</keyword>
<keyword evidence="1" id="KW-0378">Hydrolase</keyword>
<dbReference type="InterPro" id="IPR017853">
    <property type="entry name" value="GH"/>
</dbReference>
<protein>
    <recommendedName>
        <fullName evidence="5">GH10 domain-containing protein</fullName>
    </recommendedName>
</protein>
<dbReference type="AlphaFoldDB" id="A0A7K0KIN3"/>
<dbReference type="GO" id="GO:0004553">
    <property type="term" value="F:hydrolase activity, hydrolyzing O-glycosyl compounds"/>
    <property type="evidence" value="ECO:0007669"/>
    <property type="project" value="InterPro"/>
</dbReference>
<dbReference type="PROSITE" id="PS51257">
    <property type="entry name" value="PROKAR_LIPOPROTEIN"/>
    <property type="match status" value="1"/>
</dbReference>
<sequence length="566" mass="60900">MNMTKYKIQTVLAAGLFLLAGCADEYQSDYQTDQPADVALTNYVGSFDVLKAYAGSMHIGAEVPMSTLGSHNTAYSQLLTNFSDVQPTDAFTHAATVSDMGKVDSTRAVDALAEASNAQLTVMGGVLSSPLSTQTSYMSSVTADTYVPGSTKVGDFKVVDFNDMALGTKINGSGGTPAEVVQDPNGEKGHVLHYTAAFNHCFVNVKLPEGMTLGDITEGYCDYMLLSTGWVPASVVKVVVDGTTIEGSATNAVGQGIEKGKWGIYHFSLEGIQDKLSAEQKAAKSFQLGIGDVCSNPNYYIGAITLTGSYSTVGHYEPRPLAEKQADARKALNTYMKTVVGGYGDKVKTWILAADYLAGQGHQGRLLTSKDDDTHYYINEYLGDDFVVDLAKMAKSYQNDAVLFYSDNDLDRDATKLANLETMIKEWNDKGAGLAGVNAEVHLRYNAGQLSAYKEGIDNMLKALVATGLKVRLSGLDMEAVDDNGKVIPVKKLSESDIKAMADYYDYVVSQYISLVPEAQRYGLSFSDYTSDGNHIGLWSGSYNRQSTYAGVASGLQGTTAQWPTE</sequence>
<feature type="signal peptide" evidence="4">
    <location>
        <begin position="1"/>
        <end position="23"/>
    </location>
</feature>
<evidence type="ECO:0000259" key="5">
    <source>
        <dbReference type="Pfam" id="PF00331"/>
    </source>
</evidence>